<dbReference type="InterPro" id="IPR019660">
    <property type="entry name" value="Put_sensory_transdc_reg_YbjN"/>
</dbReference>
<dbReference type="RefSeq" id="WP_420068560.1">
    <property type="nucleotide sequence ID" value="NZ_JBCHKQ010000001.1"/>
</dbReference>
<proteinExistence type="predicted"/>
<comment type="caution">
    <text evidence="1">The sequence shown here is derived from an EMBL/GenBank/DDBJ whole genome shotgun (WGS) entry which is preliminary data.</text>
</comment>
<dbReference type="Proteomes" id="UP001466331">
    <property type="component" value="Unassembled WGS sequence"/>
</dbReference>
<name>A0ABU9U8W3_9SPIR</name>
<evidence type="ECO:0000313" key="2">
    <source>
        <dbReference type="Proteomes" id="UP001466331"/>
    </source>
</evidence>
<gene>
    <name evidence="1" type="ORF">WKV44_00960</name>
</gene>
<accession>A0ABU9U8W3</accession>
<reference evidence="1 2" key="1">
    <citation type="submission" date="2024-03" db="EMBL/GenBank/DDBJ databases">
        <title>Ignisphaera cupida sp. nov., a hyperthermophilic hydrolytic archaeon from a hot spring of Kamchatka, and proposal of Ignisphaeraceae fam. nov.</title>
        <authorList>
            <person name="Podosokorskaya O.A."/>
            <person name="Elcheninov A.G."/>
            <person name="Maltseva A.I."/>
            <person name="Zayulina K.S."/>
            <person name="Novikov A."/>
            <person name="Merkel A.Y."/>
        </authorList>
    </citation>
    <scope>NUCLEOTIDE SEQUENCE [LARGE SCALE GENOMIC DNA]</scope>
    <source>
        <strain evidence="1 2">38H-sp</strain>
    </source>
</reference>
<sequence>MSESMVDFSADNIMEVFTGLGYNCAPQEGGFLATQKGQWNLLALIAAQYDELQLVTYFTSKKGNDRTKLINAVNEYNRKTTLTTCKVDNEGNVYVSRTLPCRGGVPRTQLIQLIKEGDSEVNTFGPPILGEFVE</sequence>
<dbReference type="Pfam" id="PF10722">
    <property type="entry name" value="YbjN"/>
    <property type="match status" value="1"/>
</dbReference>
<organism evidence="1 2">
    <name type="scientific">Rarispira pelagica</name>
    <dbReference type="NCBI Taxonomy" id="3141764"/>
    <lineage>
        <taxon>Bacteria</taxon>
        <taxon>Pseudomonadati</taxon>
        <taxon>Spirochaetota</taxon>
        <taxon>Spirochaetia</taxon>
        <taxon>Winmispirales</taxon>
        <taxon>Winmispiraceae</taxon>
        <taxon>Rarispira</taxon>
    </lineage>
</organism>
<dbReference type="EMBL" id="JBCHKQ010000001">
    <property type="protein sequence ID" value="MEM5947107.1"/>
    <property type="molecule type" value="Genomic_DNA"/>
</dbReference>
<evidence type="ECO:0000313" key="1">
    <source>
        <dbReference type="EMBL" id="MEM5947107.1"/>
    </source>
</evidence>
<protein>
    <submittedName>
        <fullName evidence="1">YbjN domain-containing protein</fullName>
    </submittedName>
</protein>
<keyword evidence="2" id="KW-1185">Reference proteome</keyword>